<accession>A0A8I0MUR9</accession>
<evidence type="ECO:0000313" key="2">
    <source>
        <dbReference type="Proteomes" id="UP000660708"/>
    </source>
</evidence>
<dbReference type="AlphaFoldDB" id="A0A8I0MUR9"/>
<protein>
    <submittedName>
        <fullName evidence="1">Uncharacterized protein</fullName>
    </submittedName>
</protein>
<dbReference type="Proteomes" id="UP000660708">
    <property type="component" value="Unassembled WGS sequence"/>
</dbReference>
<comment type="caution">
    <text evidence="1">The sequence shown here is derived from an EMBL/GenBank/DDBJ whole genome shotgun (WGS) entry which is preliminary data.</text>
</comment>
<evidence type="ECO:0000313" key="1">
    <source>
        <dbReference type="EMBL" id="MBE0345747.1"/>
    </source>
</evidence>
<reference evidence="1 2" key="1">
    <citation type="submission" date="2015-06" db="EMBL/GenBank/DDBJ databases">
        <title>Genome sequence of Pseudoalteromonas peptidolytica.</title>
        <authorList>
            <person name="Xie B.-B."/>
            <person name="Rong J.-C."/>
            <person name="Qin Q.-L."/>
            <person name="Zhang Y.-Z."/>
        </authorList>
    </citation>
    <scope>NUCLEOTIDE SEQUENCE [LARGE SCALE GENOMIC DNA]</scope>
    <source>
        <strain evidence="1 2">F12-50-A1</strain>
    </source>
</reference>
<keyword evidence="2" id="KW-1185">Reference proteome</keyword>
<gene>
    <name evidence="1" type="ORF">PPEP_a0694</name>
</gene>
<name>A0A8I0MUR9_9GAMM</name>
<dbReference type="EMBL" id="AQHF01000020">
    <property type="protein sequence ID" value="MBE0345747.1"/>
    <property type="molecule type" value="Genomic_DNA"/>
</dbReference>
<organism evidence="1 2">
    <name type="scientific">Pseudoalteromonas peptidolytica F12-50-A1</name>
    <dbReference type="NCBI Taxonomy" id="1315280"/>
    <lineage>
        <taxon>Bacteria</taxon>
        <taxon>Pseudomonadati</taxon>
        <taxon>Pseudomonadota</taxon>
        <taxon>Gammaproteobacteria</taxon>
        <taxon>Alteromonadales</taxon>
        <taxon>Pseudoalteromonadaceae</taxon>
        <taxon>Pseudoalteromonas</taxon>
    </lineage>
</organism>
<proteinExistence type="predicted"/>
<sequence>MKTTPLKAAVNSWLKLAAKEREPAVLCPWLYGIVNFLFLRHIL</sequence>